<evidence type="ECO:0000256" key="6">
    <source>
        <dbReference type="ARBA" id="ARBA00022918"/>
    </source>
</evidence>
<dbReference type="InterPro" id="IPR041373">
    <property type="entry name" value="RT_RNaseH"/>
</dbReference>
<feature type="domain" description="Reverse transcriptase RNase H-like" evidence="7">
    <location>
        <begin position="89"/>
        <end position="171"/>
    </location>
</feature>
<dbReference type="GO" id="GO:0004519">
    <property type="term" value="F:endonuclease activity"/>
    <property type="evidence" value="ECO:0007669"/>
    <property type="project" value="UniProtKB-KW"/>
</dbReference>
<dbReference type="SUPFAM" id="SSF56672">
    <property type="entry name" value="DNA/RNA polymerases"/>
    <property type="match status" value="1"/>
</dbReference>
<name>A0A9Q3DYA0_9BASI</name>
<dbReference type="Proteomes" id="UP000765509">
    <property type="component" value="Unassembled WGS sequence"/>
</dbReference>
<dbReference type="PANTHER" id="PTHR34072:SF52">
    <property type="entry name" value="RIBONUCLEASE H"/>
    <property type="match status" value="1"/>
</dbReference>
<dbReference type="GO" id="GO:0016787">
    <property type="term" value="F:hydrolase activity"/>
    <property type="evidence" value="ECO:0007669"/>
    <property type="project" value="UniProtKB-KW"/>
</dbReference>
<keyword evidence="6" id="KW-0695">RNA-directed DNA polymerase</keyword>
<evidence type="ECO:0000256" key="4">
    <source>
        <dbReference type="ARBA" id="ARBA00022759"/>
    </source>
</evidence>
<evidence type="ECO:0000256" key="1">
    <source>
        <dbReference type="ARBA" id="ARBA00022679"/>
    </source>
</evidence>
<keyword evidence="2" id="KW-0548">Nucleotidyltransferase</keyword>
<keyword evidence="9" id="KW-1185">Reference proteome</keyword>
<evidence type="ECO:0000259" key="7">
    <source>
        <dbReference type="Pfam" id="PF17917"/>
    </source>
</evidence>
<dbReference type="CDD" id="cd09274">
    <property type="entry name" value="RNase_HI_RT_Ty3"/>
    <property type="match status" value="1"/>
</dbReference>
<keyword evidence="1" id="KW-0808">Transferase</keyword>
<evidence type="ECO:0000313" key="8">
    <source>
        <dbReference type="EMBL" id="MBW0512671.1"/>
    </source>
</evidence>
<organism evidence="8 9">
    <name type="scientific">Austropuccinia psidii MF-1</name>
    <dbReference type="NCBI Taxonomy" id="1389203"/>
    <lineage>
        <taxon>Eukaryota</taxon>
        <taxon>Fungi</taxon>
        <taxon>Dikarya</taxon>
        <taxon>Basidiomycota</taxon>
        <taxon>Pucciniomycotina</taxon>
        <taxon>Pucciniomycetes</taxon>
        <taxon>Pucciniales</taxon>
        <taxon>Sphaerophragmiaceae</taxon>
        <taxon>Austropuccinia</taxon>
    </lineage>
</organism>
<dbReference type="Pfam" id="PF17917">
    <property type="entry name" value="RT_RNaseH"/>
    <property type="match status" value="1"/>
</dbReference>
<reference evidence="8" key="1">
    <citation type="submission" date="2021-03" db="EMBL/GenBank/DDBJ databases">
        <title>Draft genome sequence of rust myrtle Austropuccinia psidii MF-1, a brazilian biotype.</title>
        <authorList>
            <person name="Quecine M.C."/>
            <person name="Pachon D.M.R."/>
            <person name="Bonatelli M.L."/>
            <person name="Correr F.H."/>
            <person name="Franceschini L.M."/>
            <person name="Leite T.F."/>
            <person name="Margarido G.R.A."/>
            <person name="Almeida C.A."/>
            <person name="Ferrarezi J.A."/>
            <person name="Labate C.A."/>
        </authorList>
    </citation>
    <scope>NUCLEOTIDE SEQUENCE</scope>
    <source>
        <strain evidence="8">MF-1</strain>
    </source>
</reference>
<accession>A0A9Q3DYA0</accession>
<comment type="caution">
    <text evidence="8">The sequence shown here is derived from an EMBL/GenBank/DDBJ whole genome shotgun (WGS) entry which is preliminary data.</text>
</comment>
<gene>
    <name evidence="8" type="ORF">O181_052386</name>
</gene>
<dbReference type="PANTHER" id="PTHR34072">
    <property type="entry name" value="ENZYMATIC POLYPROTEIN-RELATED"/>
    <property type="match status" value="1"/>
</dbReference>
<dbReference type="GO" id="GO:0003964">
    <property type="term" value="F:RNA-directed DNA polymerase activity"/>
    <property type="evidence" value="ECO:0007669"/>
    <property type="project" value="UniProtKB-KW"/>
</dbReference>
<proteinExistence type="predicted"/>
<evidence type="ECO:0000256" key="2">
    <source>
        <dbReference type="ARBA" id="ARBA00022695"/>
    </source>
</evidence>
<keyword evidence="5" id="KW-0378">Hydrolase</keyword>
<evidence type="ECO:0000256" key="3">
    <source>
        <dbReference type="ARBA" id="ARBA00022722"/>
    </source>
</evidence>
<keyword evidence="3" id="KW-0540">Nuclease</keyword>
<evidence type="ECO:0000256" key="5">
    <source>
        <dbReference type="ARBA" id="ARBA00022801"/>
    </source>
</evidence>
<sequence length="171" mass="19286">MDLPPSSYNYSLEELCDEEEEPEEIETVMNVVTSAYHQYLYVFSKLKAEKIPPHPTCDHNIKLEGSLPPARTVSSNQRGFHHFSNPPLTNIVETDASDYALGSVLSQVSDSGKNSISFDSCKPLPEELKYEIHEKELLGIVWALKHWGAFLLSLSSPFKVLTDHSSLQYLM</sequence>
<dbReference type="EMBL" id="AVOT02022930">
    <property type="protein sequence ID" value="MBW0512671.1"/>
    <property type="molecule type" value="Genomic_DNA"/>
</dbReference>
<evidence type="ECO:0000313" key="9">
    <source>
        <dbReference type="Proteomes" id="UP000765509"/>
    </source>
</evidence>
<protein>
    <recommendedName>
        <fullName evidence="7">Reverse transcriptase RNase H-like domain-containing protein</fullName>
    </recommendedName>
</protein>
<dbReference type="AlphaFoldDB" id="A0A9Q3DYA0"/>
<dbReference type="InterPro" id="IPR043502">
    <property type="entry name" value="DNA/RNA_pol_sf"/>
</dbReference>
<keyword evidence="4" id="KW-0255">Endonuclease</keyword>